<dbReference type="Gene3D" id="1.20.120.710">
    <property type="entry name" value="Haloacid dehalogenase hydrolase-like domain"/>
    <property type="match status" value="1"/>
</dbReference>
<name>A0ABD6C7B5_9EURY</name>
<reference evidence="3 4" key="1">
    <citation type="journal article" date="2019" name="Int. J. Syst. Evol. Microbiol.">
        <title>The Global Catalogue of Microorganisms (GCM) 10K type strain sequencing project: providing services to taxonomists for standard genome sequencing and annotation.</title>
        <authorList>
            <consortium name="The Broad Institute Genomics Platform"/>
            <consortium name="The Broad Institute Genome Sequencing Center for Infectious Disease"/>
            <person name="Wu L."/>
            <person name="Ma J."/>
        </authorList>
    </citation>
    <scope>NUCLEOTIDE SEQUENCE [LARGE SCALE GENOMIC DNA]</scope>
    <source>
        <strain evidence="3 4">CGMCC 1.12125</strain>
    </source>
</reference>
<dbReference type="SFLD" id="SFLDS00003">
    <property type="entry name" value="Haloacid_Dehalogenase"/>
    <property type="match status" value="1"/>
</dbReference>
<comment type="caution">
    <text evidence="3">The sequence shown here is derived from an EMBL/GenBank/DDBJ whole genome shotgun (WGS) entry which is preliminary data.</text>
</comment>
<evidence type="ECO:0000256" key="2">
    <source>
        <dbReference type="ARBA" id="ARBA00022842"/>
    </source>
</evidence>
<dbReference type="EC" id="3.1.3.-" evidence="3"/>
<dbReference type="EMBL" id="JBHUDJ010000001">
    <property type="protein sequence ID" value="MFD1585368.1"/>
    <property type="molecule type" value="Genomic_DNA"/>
</dbReference>
<dbReference type="Proteomes" id="UP001597119">
    <property type="component" value="Unassembled WGS sequence"/>
</dbReference>
<dbReference type="InterPro" id="IPR023214">
    <property type="entry name" value="HAD_sf"/>
</dbReference>
<dbReference type="AlphaFoldDB" id="A0ABD6C7B5"/>
<accession>A0ABD6C7B5</accession>
<dbReference type="InterPro" id="IPR036412">
    <property type="entry name" value="HAD-like_sf"/>
</dbReference>
<dbReference type="RefSeq" id="WP_247377614.1">
    <property type="nucleotide sequence ID" value="NZ_JALLGV010000004.1"/>
</dbReference>
<dbReference type="SFLD" id="SFLDG01129">
    <property type="entry name" value="C1.5:_HAD__Beta-PGM__Phosphata"/>
    <property type="match status" value="1"/>
</dbReference>
<gene>
    <name evidence="3" type="ORF">ACFR9U_00105</name>
</gene>
<evidence type="ECO:0000256" key="1">
    <source>
        <dbReference type="ARBA" id="ARBA00022801"/>
    </source>
</evidence>
<dbReference type="Pfam" id="PF00702">
    <property type="entry name" value="Hydrolase"/>
    <property type="match status" value="1"/>
</dbReference>
<dbReference type="GO" id="GO:0016787">
    <property type="term" value="F:hydrolase activity"/>
    <property type="evidence" value="ECO:0007669"/>
    <property type="project" value="UniProtKB-KW"/>
</dbReference>
<keyword evidence="4" id="KW-1185">Reference proteome</keyword>
<evidence type="ECO:0000313" key="4">
    <source>
        <dbReference type="Proteomes" id="UP001597119"/>
    </source>
</evidence>
<dbReference type="PANTHER" id="PTHR46470:SF4">
    <property type="entry name" value="5-AMINO-6-(5-PHOSPHO-D-RIBITYLAMINO)URACIL PHOSPHATASE YIGB"/>
    <property type="match status" value="1"/>
</dbReference>
<sequence length="225" mass="24916">MPTDPVDAVFLDMDGTLCEYRQSSAELLARAFDRLDVDPFFTAETYRNQLFSQIVTDETKAERREQAFITLAELDDRDPAVGRRLAAVYASMRDHRDVEPLPGALDALDSLRERYDLALVTNGGPEMQDPKLAALDVEDAFDVIVYGGYDTTPKPEPGPFHEALYALDATPGRVVHVGNSVRFDVWGADAAGIKSALLRPDGDEPATAPDYLLRSMADLQDPPWR</sequence>
<keyword evidence="2" id="KW-0460">Magnesium</keyword>
<dbReference type="InterPro" id="IPR051400">
    <property type="entry name" value="HAD-like_hydrolase"/>
</dbReference>
<protein>
    <submittedName>
        <fullName evidence="3">HAD family hydrolase</fullName>
        <ecNumber evidence="3">3.1.3.-</ecNumber>
    </submittedName>
</protein>
<keyword evidence="1 3" id="KW-0378">Hydrolase</keyword>
<dbReference type="PANTHER" id="PTHR46470">
    <property type="entry name" value="N-ACYLNEURAMINATE-9-PHOSPHATASE"/>
    <property type="match status" value="1"/>
</dbReference>
<proteinExistence type="predicted"/>
<organism evidence="3 4">
    <name type="scientific">Halorientalis brevis</name>
    <dbReference type="NCBI Taxonomy" id="1126241"/>
    <lineage>
        <taxon>Archaea</taxon>
        <taxon>Methanobacteriati</taxon>
        <taxon>Methanobacteriota</taxon>
        <taxon>Stenosarchaea group</taxon>
        <taxon>Halobacteria</taxon>
        <taxon>Halobacteriales</taxon>
        <taxon>Haloarculaceae</taxon>
        <taxon>Halorientalis</taxon>
    </lineage>
</organism>
<dbReference type="Gene3D" id="3.40.50.1000">
    <property type="entry name" value="HAD superfamily/HAD-like"/>
    <property type="match status" value="1"/>
</dbReference>
<evidence type="ECO:0000313" key="3">
    <source>
        <dbReference type="EMBL" id="MFD1585368.1"/>
    </source>
</evidence>
<dbReference type="SUPFAM" id="SSF56784">
    <property type="entry name" value="HAD-like"/>
    <property type="match status" value="1"/>
</dbReference>